<feature type="compositionally biased region" description="Basic and acidic residues" evidence="1">
    <location>
        <begin position="139"/>
        <end position="155"/>
    </location>
</feature>
<dbReference type="EMBL" id="ML978975">
    <property type="protein sequence ID" value="KAF1926721.1"/>
    <property type="molecule type" value="Genomic_DNA"/>
</dbReference>
<dbReference type="Proteomes" id="UP000800082">
    <property type="component" value="Unassembled WGS sequence"/>
</dbReference>
<dbReference type="GeneID" id="54345807"/>
<evidence type="ECO:0000313" key="3">
    <source>
        <dbReference type="Proteomes" id="UP000800082"/>
    </source>
</evidence>
<feature type="region of interest" description="Disordered" evidence="1">
    <location>
        <begin position="187"/>
        <end position="207"/>
    </location>
</feature>
<keyword evidence="3" id="KW-1185">Reference proteome</keyword>
<feature type="region of interest" description="Disordered" evidence="1">
    <location>
        <begin position="107"/>
        <end position="155"/>
    </location>
</feature>
<protein>
    <submittedName>
        <fullName evidence="2">Uncharacterized protein</fullName>
    </submittedName>
</protein>
<organism evidence="2 3">
    <name type="scientific">Didymella exigua CBS 183.55</name>
    <dbReference type="NCBI Taxonomy" id="1150837"/>
    <lineage>
        <taxon>Eukaryota</taxon>
        <taxon>Fungi</taxon>
        <taxon>Dikarya</taxon>
        <taxon>Ascomycota</taxon>
        <taxon>Pezizomycotina</taxon>
        <taxon>Dothideomycetes</taxon>
        <taxon>Pleosporomycetidae</taxon>
        <taxon>Pleosporales</taxon>
        <taxon>Pleosporineae</taxon>
        <taxon>Didymellaceae</taxon>
        <taxon>Didymella</taxon>
    </lineage>
</organism>
<dbReference type="AlphaFoldDB" id="A0A6A5REK5"/>
<gene>
    <name evidence="2" type="ORF">M421DRAFT_205382</name>
</gene>
<dbReference type="RefSeq" id="XP_033446973.1">
    <property type="nucleotide sequence ID" value="XM_033588160.1"/>
</dbReference>
<evidence type="ECO:0000313" key="2">
    <source>
        <dbReference type="EMBL" id="KAF1926721.1"/>
    </source>
</evidence>
<name>A0A6A5REK5_9PLEO</name>
<sequence>MRECVWSGISTFGNSRKRATAAVNALTRGRERSCEEWCSDKRCPLLSKVLSRGSMSPPHACRATVDEPRARPGENHTRGKYTCSCRCRPAPWLDSGDLFDHRSSVTQRRYTCPRSQRNADKQTSHTPAGLLRLDRTRHRLDSKSPPRHEATPEKRRCFINLTRLRHYPKRQSAAGCLASMQHGRCGAANHASRPAPFEIDASAPSPK</sequence>
<accession>A0A6A5REK5</accession>
<evidence type="ECO:0000256" key="1">
    <source>
        <dbReference type="SAM" id="MobiDB-lite"/>
    </source>
</evidence>
<reference evidence="2" key="1">
    <citation type="journal article" date="2020" name="Stud. Mycol.">
        <title>101 Dothideomycetes genomes: a test case for predicting lifestyles and emergence of pathogens.</title>
        <authorList>
            <person name="Haridas S."/>
            <person name="Albert R."/>
            <person name="Binder M."/>
            <person name="Bloem J."/>
            <person name="Labutti K."/>
            <person name="Salamov A."/>
            <person name="Andreopoulos B."/>
            <person name="Baker S."/>
            <person name="Barry K."/>
            <person name="Bills G."/>
            <person name="Bluhm B."/>
            <person name="Cannon C."/>
            <person name="Castanera R."/>
            <person name="Culley D."/>
            <person name="Daum C."/>
            <person name="Ezra D."/>
            <person name="Gonzalez J."/>
            <person name="Henrissat B."/>
            <person name="Kuo A."/>
            <person name="Liang C."/>
            <person name="Lipzen A."/>
            <person name="Lutzoni F."/>
            <person name="Magnuson J."/>
            <person name="Mondo S."/>
            <person name="Nolan M."/>
            <person name="Ohm R."/>
            <person name="Pangilinan J."/>
            <person name="Park H.-J."/>
            <person name="Ramirez L."/>
            <person name="Alfaro M."/>
            <person name="Sun H."/>
            <person name="Tritt A."/>
            <person name="Yoshinaga Y."/>
            <person name="Zwiers L.-H."/>
            <person name="Turgeon B."/>
            <person name="Goodwin S."/>
            <person name="Spatafora J."/>
            <person name="Crous P."/>
            <person name="Grigoriev I."/>
        </authorList>
    </citation>
    <scope>NUCLEOTIDE SEQUENCE</scope>
    <source>
        <strain evidence="2">CBS 183.55</strain>
    </source>
</reference>
<proteinExistence type="predicted"/>
<feature type="compositionally biased region" description="Polar residues" evidence="1">
    <location>
        <begin position="107"/>
        <end position="116"/>
    </location>
</feature>